<keyword evidence="2" id="KW-1185">Reference proteome</keyword>
<accession>A0ABM3X6K5</accession>
<gene>
    <name evidence="3" type="primary">NMU</name>
</gene>
<dbReference type="Proteomes" id="UP001652624">
    <property type="component" value="Chromosome 3"/>
</dbReference>
<dbReference type="GeneID" id="132537598"/>
<evidence type="ECO:0000256" key="1">
    <source>
        <dbReference type="SAM" id="MobiDB-lite"/>
    </source>
</evidence>
<protein>
    <submittedName>
        <fullName evidence="3">Neuromedin-U</fullName>
    </submittedName>
</protein>
<dbReference type="InterPro" id="IPR042384">
    <property type="entry name" value="NMU"/>
</dbReference>
<evidence type="ECO:0000313" key="2">
    <source>
        <dbReference type="Proteomes" id="UP001652624"/>
    </source>
</evidence>
<reference evidence="3" key="1">
    <citation type="submission" date="2025-08" db="UniProtKB">
        <authorList>
            <consortium name="RefSeq"/>
        </authorList>
    </citation>
    <scope>IDENTIFICATION</scope>
</reference>
<evidence type="ECO:0000313" key="3">
    <source>
        <dbReference type="RefSeq" id="XP_060044444.1"/>
    </source>
</evidence>
<dbReference type="PANTHER" id="PTHR15390">
    <property type="entry name" value="NEUROMEDIN-U"/>
    <property type="match status" value="1"/>
</dbReference>
<feature type="compositionally biased region" description="Basic and acidic residues" evidence="1">
    <location>
        <begin position="28"/>
        <end position="37"/>
    </location>
</feature>
<dbReference type="PANTHER" id="PTHR15390:SF0">
    <property type="entry name" value="NEUROMEDIN-U"/>
    <property type="match status" value="1"/>
</dbReference>
<feature type="region of interest" description="Disordered" evidence="1">
    <location>
        <begin position="25"/>
        <end position="54"/>
    </location>
</feature>
<organism evidence="2 3">
    <name type="scientific">Erinaceus europaeus</name>
    <name type="common">Western European hedgehog</name>
    <dbReference type="NCBI Taxonomy" id="9365"/>
    <lineage>
        <taxon>Eukaryota</taxon>
        <taxon>Metazoa</taxon>
        <taxon>Chordata</taxon>
        <taxon>Craniata</taxon>
        <taxon>Vertebrata</taxon>
        <taxon>Euteleostomi</taxon>
        <taxon>Mammalia</taxon>
        <taxon>Eutheria</taxon>
        <taxon>Laurasiatheria</taxon>
        <taxon>Eulipotyphla</taxon>
        <taxon>Erinaceidae</taxon>
        <taxon>Erinaceinae</taxon>
        <taxon>Erinaceus</taxon>
    </lineage>
</organism>
<name>A0ABM3X6K5_ERIEU</name>
<dbReference type="RefSeq" id="XP_060044444.1">
    <property type="nucleotide sequence ID" value="XM_060188461.1"/>
</dbReference>
<proteinExistence type="predicted"/>
<sequence length="165" mass="18220">MTTSKFKKQVPRLLLRLRRRGDVSAARVPRELPDTKRRAAGTGRVASPELSSSAHMLRADRRRPWLPPGQVARTPPALLLQLLLLLLCCAGAPQGAPVLLQGLQPEQELQLWSELEDACSSFPSSDPQPQASNALEELCFAIMGTPRKSQDVDEKDNAKRVRLLP</sequence>